<sequence>MLRRPPRALGAAGLLPQVACVVVGLLAPAWGGHAVIAGGVYAAVILSFLGGMWWMQALCRGEPRWWPYGLAVVPSLIAWAALLPWLAGSAAGRWPLVALAAALLVSPAGDRSIGSFAGDVPAWRRLRHLLSGGLGAMTLLLATLPAAA</sequence>
<evidence type="ECO:0000256" key="1">
    <source>
        <dbReference type="SAM" id="Phobius"/>
    </source>
</evidence>
<dbReference type="AlphaFoldDB" id="A0A147HWA4"/>
<reference evidence="2 3" key="1">
    <citation type="journal article" date="2016" name="Front. Microbiol.">
        <title>Genomic Resource of Rice Seed Associated Bacteria.</title>
        <authorList>
            <person name="Midha S."/>
            <person name="Bansal K."/>
            <person name="Sharma S."/>
            <person name="Kumar N."/>
            <person name="Patil P.P."/>
            <person name="Chaudhry V."/>
            <person name="Patil P.B."/>
        </authorList>
    </citation>
    <scope>NUCLEOTIDE SEQUENCE [LARGE SCALE GENOMIC DNA]</scope>
    <source>
        <strain evidence="2 3">NS334</strain>
    </source>
</reference>
<dbReference type="OrthoDB" id="5297436at2"/>
<dbReference type="InterPro" id="IPR021836">
    <property type="entry name" value="DUF3429"/>
</dbReference>
<feature type="transmembrane region" description="Helical" evidence="1">
    <location>
        <begin position="30"/>
        <end position="53"/>
    </location>
</feature>
<name>A0A147HWA4_9SPHN</name>
<feature type="transmembrane region" description="Helical" evidence="1">
    <location>
        <begin position="92"/>
        <end position="109"/>
    </location>
</feature>
<accession>A0A147HWA4</accession>
<evidence type="ECO:0000313" key="2">
    <source>
        <dbReference type="EMBL" id="KTT69212.1"/>
    </source>
</evidence>
<keyword evidence="1" id="KW-1133">Transmembrane helix</keyword>
<proteinExistence type="predicted"/>
<comment type="caution">
    <text evidence="2">The sequence shown here is derived from an EMBL/GenBank/DDBJ whole genome shotgun (WGS) entry which is preliminary data.</text>
</comment>
<gene>
    <name evidence="2" type="ORF">NS334_15190</name>
</gene>
<dbReference type="Pfam" id="PF11911">
    <property type="entry name" value="DUF3429"/>
    <property type="match status" value="1"/>
</dbReference>
<dbReference type="EMBL" id="LDTB01000076">
    <property type="protein sequence ID" value="KTT69212.1"/>
    <property type="molecule type" value="Genomic_DNA"/>
</dbReference>
<protein>
    <recommendedName>
        <fullName evidence="4">DUF3429 domain-containing protein</fullName>
    </recommendedName>
</protein>
<keyword evidence="1" id="KW-0472">Membrane</keyword>
<organism evidence="2 3">
    <name type="scientific">Sphingomonas endophytica</name>
    <dbReference type="NCBI Taxonomy" id="869719"/>
    <lineage>
        <taxon>Bacteria</taxon>
        <taxon>Pseudomonadati</taxon>
        <taxon>Pseudomonadota</taxon>
        <taxon>Alphaproteobacteria</taxon>
        <taxon>Sphingomonadales</taxon>
        <taxon>Sphingomonadaceae</taxon>
        <taxon>Sphingomonas</taxon>
    </lineage>
</organism>
<feature type="transmembrane region" description="Helical" evidence="1">
    <location>
        <begin position="65"/>
        <end position="86"/>
    </location>
</feature>
<keyword evidence="1" id="KW-0812">Transmembrane</keyword>
<evidence type="ECO:0008006" key="4">
    <source>
        <dbReference type="Google" id="ProtNLM"/>
    </source>
</evidence>
<keyword evidence="3" id="KW-1185">Reference proteome</keyword>
<feature type="transmembrane region" description="Helical" evidence="1">
    <location>
        <begin position="129"/>
        <end position="147"/>
    </location>
</feature>
<dbReference type="Proteomes" id="UP000074310">
    <property type="component" value="Unassembled WGS sequence"/>
</dbReference>
<evidence type="ECO:0000313" key="3">
    <source>
        <dbReference type="Proteomes" id="UP000074310"/>
    </source>
</evidence>
<dbReference type="PATRIC" id="fig|869719.3.peg.3221"/>